<organism evidence="6 7">
    <name type="scientific">Candidatus Glomeribacter gigasporarum BEG34</name>
    <dbReference type="NCBI Taxonomy" id="1070319"/>
    <lineage>
        <taxon>Bacteria</taxon>
        <taxon>Pseudomonadati</taxon>
        <taxon>Pseudomonadota</taxon>
        <taxon>Betaproteobacteria</taxon>
        <taxon>Burkholderiales</taxon>
        <taxon>Burkholderiaceae</taxon>
        <taxon>Candidatus Glomeribacter</taxon>
    </lineage>
</organism>
<keyword evidence="4" id="KW-1133">Transmembrane helix</keyword>
<dbReference type="GO" id="GO:0030288">
    <property type="term" value="C:outer membrane-bounded periplasmic space"/>
    <property type="evidence" value="ECO:0007669"/>
    <property type="project" value="TreeGrafter"/>
</dbReference>
<evidence type="ECO:0000256" key="2">
    <source>
        <dbReference type="ARBA" id="ARBA00022519"/>
    </source>
</evidence>
<evidence type="ECO:0000313" key="6">
    <source>
        <dbReference type="EMBL" id="CCD30357.1"/>
    </source>
</evidence>
<proteinExistence type="predicted"/>
<dbReference type="GO" id="GO:0017089">
    <property type="term" value="F:glycolipid transfer activity"/>
    <property type="evidence" value="ECO:0007669"/>
    <property type="project" value="TreeGrafter"/>
</dbReference>
<dbReference type="InterPro" id="IPR026265">
    <property type="entry name" value="LptC"/>
</dbReference>
<evidence type="ECO:0008006" key="8">
    <source>
        <dbReference type="Google" id="ProtNLM"/>
    </source>
</evidence>
<dbReference type="STRING" id="1070319.CAGGBEG34_980001"/>
<reference evidence="6 7" key="1">
    <citation type="submission" date="2011-08" db="EMBL/GenBank/DDBJ databases">
        <title>The genome of the obligate endobacterium of an arbuscular mycorrhizal fungus reveals an interphylum network of nutritional interactions.</title>
        <authorList>
            <person name="Ghignone S."/>
            <person name="Salvioli A."/>
            <person name="Anca I."/>
            <person name="Lumini E."/>
            <person name="Ortu G."/>
            <person name="Petiti L."/>
            <person name="Cruveiller S."/>
            <person name="Bianciotto V."/>
            <person name="Piffanelli P."/>
            <person name="Lanfranco L."/>
            <person name="Bonfante P."/>
        </authorList>
    </citation>
    <scope>NUCLEOTIDE SEQUENCE [LARGE SCALE GENOMIC DNA]</scope>
    <source>
        <strain evidence="6 7">BEG34</strain>
    </source>
</reference>
<gene>
    <name evidence="6" type="ORF">CAGGBEG34_980001</name>
</gene>
<keyword evidence="5" id="KW-0472">Membrane</keyword>
<dbReference type="Gene3D" id="2.60.450.10">
    <property type="entry name" value="Lipopolysaccharide (LPS) transport protein A like domain"/>
    <property type="match status" value="1"/>
</dbReference>
<dbReference type="InterPro" id="IPR010664">
    <property type="entry name" value="LipoPS_assembly_LptC-rel"/>
</dbReference>
<name>G2JC49_9BURK</name>
<evidence type="ECO:0000256" key="5">
    <source>
        <dbReference type="ARBA" id="ARBA00023136"/>
    </source>
</evidence>
<accession>G2JC49</accession>
<protein>
    <recommendedName>
        <fullName evidence="8">LPS export ABC transporter periplasmic protein LptC</fullName>
    </recommendedName>
</protein>
<dbReference type="GO" id="GO:0015221">
    <property type="term" value="F:lipopolysaccharide transmembrane transporter activity"/>
    <property type="evidence" value="ECO:0007669"/>
    <property type="project" value="InterPro"/>
</dbReference>
<dbReference type="InterPro" id="IPR052363">
    <property type="entry name" value="LPS_export_LptC"/>
</dbReference>
<dbReference type="eggNOG" id="COG3117">
    <property type="taxonomic scope" value="Bacteria"/>
</dbReference>
<dbReference type="PANTHER" id="PTHR37481:SF1">
    <property type="entry name" value="LIPOPOLYSACCHARIDE EXPORT SYSTEM PROTEIN LPTC"/>
    <property type="match status" value="1"/>
</dbReference>
<dbReference type="Proteomes" id="UP000054051">
    <property type="component" value="Unassembled WGS sequence"/>
</dbReference>
<comment type="caution">
    <text evidence="6">The sequence shown here is derived from an EMBL/GenBank/DDBJ whole genome shotgun (WGS) entry which is preliminary data.</text>
</comment>
<dbReference type="RefSeq" id="WP_006683378.1">
    <property type="nucleotide sequence ID" value="NZ_CAFB01000122.1"/>
</dbReference>
<evidence type="ECO:0000256" key="1">
    <source>
        <dbReference type="ARBA" id="ARBA00022475"/>
    </source>
</evidence>
<evidence type="ECO:0000256" key="3">
    <source>
        <dbReference type="ARBA" id="ARBA00022692"/>
    </source>
</evidence>
<keyword evidence="3" id="KW-0812">Transmembrane</keyword>
<keyword evidence="7" id="KW-1185">Reference proteome</keyword>
<evidence type="ECO:0000256" key="4">
    <source>
        <dbReference type="ARBA" id="ARBA00022989"/>
    </source>
</evidence>
<dbReference type="NCBIfam" id="TIGR04409">
    <property type="entry name" value="LptC_YrbK"/>
    <property type="match status" value="1"/>
</dbReference>
<evidence type="ECO:0000313" key="7">
    <source>
        <dbReference type="Proteomes" id="UP000054051"/>
    </source>
</evidence>
<dbReference type="PANTHER" id="PTHR37481">
    <property type="entry name" value="LIPOPOLYSACCHARIDE EXPORT SYSTEM PROTEIN LPTC"/>
    <property type="match status" value="1"/>
</dbReference>
<dbReference type="Pfam" id="PF06835">
    <property type="entry name" value="LptC"/>
    <property type="match status" value="1"/>
</dbReference>
<keyword evidence="2" id="KW-0997">Cell inner membrane</keyword>
<dbReference type="EMBL" id="CAFB01000122">
    <property type="protein sequence ID" value="CCD30357.1"/>
    <property type="molecule type" value="Genomic_DNA"/>
</dbReference>
<keyword evidence="1" id="KW-1003">Cell membrane</keyword>
<dbReference type="AlphaFoldDB" id="G2JC49"/>
<sequence length="197" mass="22370">MQRTPLTQWCLLGFAALCAGLSYWIAQRAPGPAQRASSSQLKGRYPDAFADQASMTLLDQNGAAQYQMHAVKFFHYPDQDATEMYSPALRAFTPGQPEITSTAMRGVIRHQQTIVDLYGRARIARARSRNAPEMEARSAHFRIFADKDGVNRVQTEQPVQLRRGKSVVNADRMHYDHITRVIDLQGHVRGNLYNFRY</sequence>
<dbReference type="GO" id="GO:0005886">
    <property type="term" value="C:plasma membrane"/>
    <property type="evidence" value="ECO:0007669"/>
    <property type="project" value="InterPro"/>
</dbReference>
<dbReference type="OrthoDB" id="8589410at2"/>